<dbReference type="InterPro" id="IPR016098">
    <property type="entry name" value="CAP/MinC_C"/>
</dbReference>
<dbReference type="PANTHER" id="PTHR16052">
    <property type="entry name" value="TBCC DOMAIN-CONTAINING PROTEIN 1"/>
    <property type="match status" value="1"/>
</dbReference>
<dbReference type="PANTHER" id="PTHR16052:SF0">
    <property type="entry name" value="TBCC DOMAIN-CONTAINING PROTEIN 1"/>
    <property type="match status" value="1"/>
</dbReference>
<dbReference type="VEuPathDB" id="PlasmoDB:PmUG01_13013600"/>
<dbReference type="Pfam" id="PF07986">
    <property type="entry name" value="TBCC"/>
    <property type="match status" value="1"/>
</dbReference>
<feature type="compositionally biased region" description="Basic and acidic residues" evidence="2">
    <location>
        <begin position="160"/>
        <end position="177"/>
    </location>
</feature>
<organism evidence="4 5">
    <name type="scientific">Plasmodium malariae</name>
    <dbReference type="NCBI Taxonomy" id="5858"/>
    <lineage>
        <taxon>Eukaryota</taxon>
        <taxon>Sar</taxon>
        <taxon>Alveolata</taxon>
        <taxon>Apicomplexa</taxon>
        <taxon>Aconoidasida</taxon>
        <taxon>Haemosporida</taxon>
        <taxon>Plasmodiidae</taxon>
        <taxon>Plasmodium</taxon>
        <taxon>Plasmodium (Plasmodium)</taxon>
    </lineage>
</organism>
<dbReference type="Proteomes" id="UP000219813">
    <property type="component" value="Chromosome 13"/>
</dbReference>
<feature type="domain" description="C-CAP/cofactor C-like" evidence="3">
    <location>
        <begin position="465"/>
        <end position="599"/>
    </location>
</feature>
<dbReference type="EMBL" id="LT594634">
    <property type="protein sequence ID" value="SCP02489.1"/>
    <property type="molecule type" value="Genomic_DNA"/>
</dbReference>
<dbReference type="InterPro" id="IPR012945">
    <property type="entry name" value="Tubulin-bd_cofactor_C_dom"/>
</dbReference>
<evidence type="ECO:0000313" key="5">
    <source>
        <dbReference type="Proteomes" id="UP000219813"/>
    </source>
</evidence>
<feature type="region of interest" description="Disordered" evidence="2">
    <location>
        <begin position="160"/>
        <end position="183"/>
    </location>
</feature>
<dbReference type="Gene3D" id="2.160.20.70">
    <property type="match status" value="1"/>
</dbReference>
<dbReference type="PROSITE" id="PS51329">
    <property type="entry name" value="C_CAP_COFACTOR_C"/>
    <property type="match status" value="1"/>
</dbReference>
<dbReference type="OMA" id="AFPLKCK"/>
<feature type="compositionally biased region" description="Polar residues" evidence="2">
    <location>
        <begin position="765"/>
        <end position="779"/>
    </location>
</feature>
<dbReference type="GeneID" id="39870847"/>
<feature type="region of interest" description="Disordered" evidence="2">
    <location>
        <begin position="196"/>
        <end position="218"/>
    </location>
</feature>
<keyword evidence="5" id="KW-1185">Reference proteome</keyword>
<feature type="region of interest" description="Disordered" evidence="2">
    <location>
        <begin position="648"/>
        <end position="673"/>
    </location>
</feature>
<comment type="similarity">
    <text evidence="1">Belongs to the TBCC family.</text>
</comment>
<dbReference type="InterPro" id="IPR017901">
    <property type="entry name" value="C-CAP_CF_C-like"/>
</dbReference>
<dbReference type="KEGG" id="pmal:PMUG01_13013600"/>
<feature type="compositionally biased region" description="Polar residues" evidence="2">
    <location>
        <begin position="648"/>
        <end position="659"/>
    </location>
</feature>
<feature type="region of interest" description="Disordered" evidence="2">
    <location>
        <begin position="740"/>
        <end position="824"/>
    </location>
</feature>
<dbReference type="RefSeq" id="XP_028863522.1">
    <property type="nucleotide sequence ID" value="XM_029007098.1"/>
</dbReference>
<accession>A0A1D3TCF8</accession>
<gene>
    <name evidence="4" type="primary">PmUG01_13013600</name>
    <name evidence="4" type="ORF">PMUG01_13013600</name>
</gene>
<evidence type="ECO:0000256" key="2">
    <source>
        <dbReference type="SAM" id="MobiDB-lite"/>
    </source>
</evidence>
<dbReference type="AlphaFoldDB" id="A0A1D3TCF8"/>
<dbReference type="InterPro" id="IPR039589">
    <property type="entry name" value="TBCC1"/>
</dbReference>
<protein>
    <recommendedName>
        <fullName evidence="3">C-CAP/cofactor C-like domain-containing protein</fullName>
    </recommendedName>
</protein>
<reference evidence="4 5" key="1">
    <citation type="submission" date="2016-06" db="EMBL/GenBank/DDBJ databases">
        <authorList>
            <consortium name="Pathogen Informatics"/>
        </authorList>
    </citation>
    <scope>NUCLEOTIDE SEQUENCE [LARGE SCALE GENOMIC DNA]</scope>
</reference>
<name>A0A1D3TCF8_PLAMA</name>
<evidence type="ECO:0000313" key="4">
    <source>
        <dbReference type="EMBL" id="SCP02489.1"/>
    </source>
</evidence>
<evidence type="ECO:0000259" key="3">
    <source>
        <dbReference type="PROSITE" id="PS51329"/>
    </source>
</evidence>
<evidence type="ECO:0000256" key="1">
    <source>
        <dbReference type="ARBA" id="ARBA00008848"/>
    </source>
</evidence>
<dbReference type="OrthoDB" id="427777at2759"/>
<sequence>MEKKNEIALNKSTALNDNNKTNVHKYRKEKSLFIRKEIFDHAIIYTTNKLDENLLLIYLKNFYEHFKNAKVNNNNKEENLNEEIYINLDNWLAYNDLIKNQDNQLFSIFSTNICKSLWILLSITLQSVRKKNNLNQQKTIFNTPLEELCVHKYGKEVEECPKSESETADYENDKGGGDGDGNNNCNSCNDEYRARGKKDNEEEEGMSNRPYSNMGNREKGKYACEKNKKKKKSAHFNVWSSEWLNENICIELVIFFIILQFLKIDYIRKKYDKSLSEDCWPHFMDSPRAVNNCTNGSFSKLNNSMCKSNLSDFFNFCGKNYKHFLKTYLIAFLASTDITNSSTLTDVPLYFKNYNFLFLDFIVDTNDSTNVHERFLLNNEHKILYKTKDILTWLLDNLCVGDYTSEKVNSHIPCVGKNTSGSSSNGNSDSSWNSISYSTNSSNCYKGNGLRSAYSPACYENDNMPNYGIEKINNDIYEIKNLHGNTLYINNDKSIVNIINCEECNIFIMSTVEYLKINFCVDCYIISLSVEMITTLFNSNNLDVHIVTRSLKIENVVDTNIYVYTETNIIIFGDTRNIQLAPYNILNKKQKICLQKAKINFNEKKCELFAFPLKCKMFLSHSVNLGISMKTTNCPFSLGRNHNDINGVSNGVDSNIRSGSSREKHHRDDDDDDNIYCSNSGNGSCERRNSSRGERKTNEINKSFDCSSLSSSFTDYVYYLLNPAKFFLIEFSGSNFLRGGSITDNDSEGIDTMRNDNTRNDNILDDNTSNDNILDDNTSNDNILDDNTRNDNILDDNTRNDNTRNDNTSVDNNHNSKYRGDKIDGNENYKNLKCNMSDYVNKKEDDKYTCLYLPEVYKNAIENQDEHILSFLNFMSSINLTKLQKQKITKILTFKLYEYVNKSKKTFRVLSDIIARDHYNNVTVHYNDEN</sequence>
<proteinExistence type="inferred from homology"/>